<gene>
    <name evidence="2" type="ORF">GCM10025772_27330</name>
</gene>
<dbReference type="InterPro" id="IPR058548">
    <property type="entry name" value="MlaB-like_STAS"/>
</dbReference>
<protein>
    <submittedName>
        <fullName evidence="2">STAS domain-containing protein</fullName>
    </submittedName>
</protein>
<dbReference type="EMBL" id="BAABLF010000029">
    <property type="protein sequence ID" value="GAA5194411.1"/>
    <property type="molecule type" value="Genomic_DNA"/>
</dbReference>
<name>A0ABP9SDY9_9GAMM</name>
<organism evidence="2 3">
    <name type="scientific">Ferrimonas gelatinilytica</name>
    <dbReference type="NCBI Taxonomy" id="1255257"/>
    <lineage>
        <taxon>Bacteria</taxon>
        <taxon>Pseudomonadati</taxon>
        <taxon>Pseudomonadota</taxon>
        <taxon>Gammaproteobacteria</taxon>
        <taxon>Alteromonadales</taxon>
        <taxon>Ferrimonadaceae</taxon>
        <taxon>Ferrimonas</taxon>
    </lineage>
</organism>
<dbReference type="InterPro" id="IPR036513">
    <property type="entry name" value="STAS_dom_sf"/>
</dbReference>
<dbReference type="SUPFAM" id="SSF52091">
    <property type="entry name" value="SpoIIaa-like"/>
    <property type="match status" value="1"/>
</dbReference>
<reference evidence="3" key="1">
    <citation type="journal article" date="2019" name="Int. J. Syst. Evol. Microbiol.">
        <title>The Global Catalogue of Microorganisms (GCM) 10K type strain sequencing project: providing services to taxonomists for standard genome sequencing and annotation.</title>
        <authorList>
            <consortium name="The Broad Institute Genomics Platform"/>
            <consortium name="The Broad Institute Genome Sequencing Center for Infectious Disease"/>
            <person name="Wu L."/>
            <person name="Ma J."/>
        </authorList>
    </citation>
    <scope>NUCLEOTIDE SEQUENCE [LARGE SCALE GENOMIC DNA]</scope>
    <source>
        <strain evidence="3">JCM 18720</strain>
    </source>
</reference>
<dbReference type="Proteomes" id="UP001501600">
    <property type="component" value="Unassembled WGS sequence"/>
</dbReference>
<evidence type="ECO:0000313" key="3">
    <source>
        <dbReference type="Proteomes" id="UP001501600"/>
    </source>
</evidence>
<dbReference type="Pfam" id="PF13466">
    <property type="entry name" value="STAS_2"/>
    <property type="match status" value="1"/>
</dbReference>
<dbReference type="PANTHER" id="PTHR35849:SF1">
    <property type="entry name" value="INTERMEMBRANE PHOSPHOLIPID TRANSPORT SYSTEM BINDING PROTEIN MLAB"/>
    <property type="match status" value="1"/>
</dbReference>
<proteinExistence type="predicted"/>
<comment type="caution">
    <text evidence="2">The sequence shown here is derived from an EMBL/GenBank/DDBJ whole genome shotgun (WGS) entry which is preliminary data.</text>
</comment>
<evidence type="ECO:0000259" key="1">
    <source>
        <dbReference type="Pfam" id="PF13466"/>
    </source>
</evidence>
<evidence type="ECO:0000313" key="2">
    <source>
        <dbReference type="EMBL" id="GAA5194411.1"/>
    </source>
</evidence>
<dbReference type="PANTHER" id="PTHR35849">
    <property type="entry name" value="BLR2341 PROTEIN"/>
    <property type="match status" value="1"/>
</dbReference>
<keyword evidence="3" id="KW-1185">Reference proteome</keyword>
<sequence>MSLSVAREGETLALSGQLNQTSVMAHWPIPESWLSCQRLSLAQVEEVDSAGLAFLIELTRLSEAGRALAWQHCPKPLAKLMALYDLQLEDERLNSHTDIEE</sequence>
<accession>A0ABP9SDY9</accession>
<dbReference type="RefSeq" id="WP_345317730.1">
    <property type="nucleotide sequence ID" value="NZ_BAABLF010000029.1"/>
</dbReference>
<dbReference type="InterPro" id="IPR052746">
    <property type="entry name" value="MlaB_ABC_Transporter"/>
</dbReference>
<feature type="domain" description="MlaB-like STAS" evidence="1">
    <location>
        <begin position="30"/>
        <end position="87"/>
    </location>
</feature>